<proteinExistence type="predicted"/>
<evidence type="ECO:0000256" key="2">
    <source>
        <dbReference type="ARBA" id="ARBA00022729"/>
    </source>
</evidence>
<accession>A0A383AWN1</accession>
<name>A0A383AWN1_9ZZZZ</name>
<dbReference type="InterPro" id="IPR004846">
    <property type="entry name" value="T2SS/T3SS_dom"/>
</dbReference>
<evidence type="ECO:0000259" key="4">
    <source>
        <dbReference type="Pfam" id="PF00263"/>
    </source>
</evidence>
<dbReference type="GO" id="GO:0009306">
    <property type="term" value="P:protein secretion"/>
    <property type="evidence" value="ECO:0007669"/>
    <property type="project" value="InterPro"/>
</dbReference>
<dbReference type="EMBL" id="UINC01195475">
    <property type="protein sequence ID" value="SVE12064.1"/>
    <property type="molecule type" value="Genomic_DNA"/>
</dbReference>
<protein>
    <recommendedName>
        <fullName evidence="4">Type II/III secretion system secretin-like domain-containing protein</fullName>
    </recommendedName>
</protein>
<dbReference type="GO" id="GO:0016020">
    <property type="term" value="C:membrane"/>
    <property type="evidence" value="ECO:0007669"/>
    <property type="project" value="UniProtKB-SubCell"/>
</dbReference>
<gene>
    <name evidence="5" type="ORF">METZ01_LOCUS464918</name>
</gene>
<sequence length="165" mass="18096">PVLKETRMDTNNQPIKTYDREKVGLELTLKPTIASNRDVSIDLEISNSNVLMSDSAVDTHIITERMVKTHVIIKDNHTLVISGLIREDISGSNAGIPGLKDLFGLGPLFGSQRKKKTSTELLILITPYVILSEQEAVQIGSNQLRKHPGAATAGALDHIETEFNL</sequence>
<evidence type="ECO:0000256" key="1">
    <source>
        <dbReference type="ARBA" id="ARBA00004370"/>
    </source>
</evidence>
<dbReference type="Pfam" id="PF00263">
    <property type="entry name" value="Secretin"/>
    <property type="match status" value="1"/>
</dbReference>
<organism evidence="5">
    <name type="scientific">marine metagenome</name>
    <dbReference type="NCBI Taxonomy" id="408172"/>
    <lineage>
        <taxon>unclassified sequences</taxon>
        <taxon>metagenomes</taxon>
        <taxon>ecological metagenomes</taxon>
    </lineage>
</organism>
<feature type="non-terminal residue" evidence="5">
    <location>
        <position position="1"/>
    </location>
</feature>
<keyword evidence="3" id="KW-0472">Membrane</keyword>
<dbReference type="PANTHER" id="PTHR30332">
    <property type="entry name" value="PROBABLE GENERAL SECRETION PATHWAY PROTEIN D"/>
    <property type="match status" value="1"/>
</dbReference>
<feature type="domain" description="Type II/III secretion system secretin-like" evidence="4">
    <location>
        <begin position="9"/>
        <end position="130"/>
    </location>
</feature>
<dbReference type="PANTHER" id="PTHR30332:SF24">
    <property type="entry name" value="SECRETIN GSPD-RELATED"/>
    <property type="match status" value="1"/>
</dbReference>
<evidence type="ECO:0000256" key="3">
    <source>
        <dbReference type="ARBA" id="ARBA00023136"/>
    </source>
</evidence>
<keyword evidence="2" id="KW-0732">Signal</keyword>
<evidence type="ECO:0000313" key="5">
    <source>
        <dbReference type="EMBL" id="SVE12064.1"/>
    </source>
</evidence>
<dbReference type="GO" id="GO:0015627">
    <property type="term" value="C:type II protein secretion system complex"/>
    <property type="evidence" value="ECO:0007669"/>
    <property type="project" value="TreeGrafter"/>
</dbReference>
<dbReference type="InterPro" id="IPR050810">
    <property type="entry name" value="Bact_Secretion_Sys_Channel"/>
</dbReference>
<comment type="subcellular location">
    <subcellularLocation>
        <location evidence="1">Membrane</location>
    </subcellularLocation>
</comment>
<reference evidence="5" key="1">
    <citation type="submission" date="2018-05" db="EMBL/GenBank/DDBJ databases">
        <authorList>
            <person name="Lanie J.A."/>
            <person name="Ng W.-L."/>
            <person name="Kazmierczak K.M."/>
            <person name="Andrzejewski T.M."/>
            <person name="Davidsen T.M."/>
            <person name="Wayne K.J."/>
            <person name="Tettelin H."/>
            <person name="Glass J.I."/>
            <person name="Rusch D."/>
            <person name="Podicherti R."/>
            <person name="Tsui H.-C.T."/>
            <person name="Winkler M.E."/>
        </authorList>
    </citation>
    <scope>NUCLEOTIDE SEQUENCE</scope>
</reference>
<dbReference type="AlphaFoldDB" id="A0A383AWN1"/>